<protein>
    <submittedName>
        <fullName evidence="2">Uncharacterized protein</fullName>
    </submittedName>
</protein>
<dbReference type="AlphaFoldDB" id="A0A7J6MYP5"/>
<feature type="compositionally biased region" description="Basic residues" evidence="1">
    <location>
        <begin position="98"/>
        <end position="116"/>
    </location>
</feature>
<evidence type="ECO:0000256" key="1">
    <source>
        <dbReference type="SAM" id="MobiDB-lite"/>
    </source>
</evidence>
<feature type="compositionally biased region" description="Low complexity" evidence="1">
    <location>
        <begin position="432"/>
        <end position="442"/>
    </location>
</feature>
<reference evidence="2 3" key="1">
    <citation type="submission" date="2020-04" db="EMBL/GenBank/DDBJ databases">
        <title>Perkinsus olseni comparative genomics.</title>
        <authorList>
            <person name="Bogema D.R."/>
        </authorList>
    </citation>
    <scope>NUCLEOTIDE SEQUENCE [LARGE SCALE GENOMIC DNA]</scope>
    <source>
        <strain evidence="2">00978-12</strain>
    </source>
</reference>
<evidence type="ECO:0000313" key="2">
    <source>
        <dbReference type="EMBL" id="KAF4676310.1"/>
    </source>
</evidence>
<proteinExistence type="predicted"/>
<gene>
    <name evidence="2" type="ORF">FOZ60_000686</name>
</gene>
<feature type="region of interest" description="Disordered" evidence="1">
    <location>
        <begin position="370"/>
        <end position="457"/>
    </location>
</feature>
<feature type="compositionally biased region" description="Low complexity" evidence="1">
    <location>
        <begin position="386"/>
        <end position="396"/>
    </location>
</feature>
<accession>A0A7J6MYP5</accession>
<feature type="region of interest" description="Disordered" evidence="1">
    <location>
        <begin position="168"/>
        <end position="231"/>
    </location>
</feature>
<sequence length="671" mass="72384">MHHGPDNSRRQLKHRHTAGTTALTVLQSTLHRAITVIFGKYDTICLAQSLGSASFLNLATNMITRSSAGIRINKPARYRQSDSEPSAHPRHKPESKAKAKGRPKTKARAKAKAKVKAKAESGARVYGGRRASRARSRQSHPSVPPTFTHADVSAFPYDAVAGMEAHNSLASAGQEKQPSSGQIPQQREPCQERHSAAMTDLSDPIDDKFSDDESDRCSTGTRVVPVHDPMQSIPSYCNQHTAPSTGNMRTPAMPTTTTADHRHSAPFTGNMRTPAMPTTTTADHRHSVSSTSNMRTPAMPTTTTADHRHSAPFTGNMRTPAMPTTTTADHRHSAPFTGNMRTPAMPTTTTADHRHSAPFTGNMRTPAMPTTTTADHRHSVSSTSNMRTPAMPTTTTADHRHSAPFTGNMRTPAMPTTTTADHRHSVSSTSNMRTPAMPTTTTADHRHSAPFTGNMRTTAMPTTTTADHRHSAPFTGNMRTTAMPTTTTADHRHSVSSTSNKCCNAAGDNEDLGTDPVLRFISHLNACELDVLLDPNSTMEALRSIGDGASVNGAPLTLNSSPAPADSRVEHGANTGTTRTDQILQDIQNLLSGGRPLETGLPDIEHAEVHPMDGDTTDDDTEELTQSGEDDAEERAPAARGGGISWHHVQDFDDEDDAQRWLEQGAYSTHR</sequence>
<feature type="region of interest" description="Disordered" evidence="1">
    <location>
        <begin position="553"/>
        <end position="580"/>
    </location>
</feature>
<feature type="region of interest" description="Disordered" evidence="1">
    <location>
        <begin position="72"/>
        <end position="150"/>
    </location>
</feature>
<feature type="compositionally biased region" description="Basic and acidic residues" evidence="1">
    <location>
        <begin position="79"/>
        <end position="97"/>
    </location>
</feature>
<feature type="compositionally biased region" description="Low complexity" evidence="1">
    <location>
        <begin position="294"/>
        <end position="304"/>
    </location>
</feature>
<evidence type="ECO:0000313" key="3">
    <source>
        <dbReference type="Proteomes" id="UP000541610"/>
    </source>
</evidence>
<feature type="compositionally biased region" description="Polar residues" evidence="1">
    <location>
        <begin position="168"/>
        <end position="185"/>
    </location>
</feature>
<dbReference type="OrthoDB" id="10674161at2759"/>
<feature type="compositionally biased region" description="Low complexity" evidence="1">
    <location>
        <begin position="317"/>
        <end position="327"/>
    </location>
</feature>
<feature type="compositionally biased region" description="Low complexity" evidence="1">
    <location>
        <begin position="409"/>
        <end position="419"/>
    </location>
</feature>
<comment type="caution">
    <text evidence="2">The sequence shown here is derived from an EMBL/GenBank/DDBJ whole genome shotgun (WGS) entry which is preliminary data.</text>
</comment>
<dbReference type="Proteomes" id="UP000541610">
    <property type="component" value="Unassembled WGS sequence"/>
</dbReference>
<feature type="compositionally biased region" description="Acidic residues" evidence="1">
    <location>
        <begin position="615"/>
        <end position="633"/>
    </location>
</feature>
<feature type="region of interest" description="Disordered" evidence="1">
    <location>
        <begin position="278"/>
        <end position="342"/>
    </location>
</feature>
<dbReference type="EMBL" id="JABANP010001077">
    <property type="protein sequence ID" value="KAF4676310.1"/>
    <property type="molecule type" value="Genomic_DNA"/>
</dbReference>
<name>A0A7J6MYP5_PEROL</name>
<feature type="region of interest" description="Disordered" evidence="1">
    <location>
        <begin position="608"/>
        <end position="671"/>
    </location>
</feature>
<organism evidence="2 3">
    <name type="scientific">Perkinsus olseni</name>
    <name type="common">Perkinsus atlanticus</name>
    <dbReference type="NCBI Taxonomy" id="32597"/>
    <lineage>
        <taxon>Eukaryota</taxon>
        <taxon>Sar</taxon>
        <taxon>Alveolata</taxon>
        <taxon>Perkinsozoa</taxon>
        <taxon>Perkinsea</taxon>
        <taxon>Perkinsida</taxon>
        <taxon>Perkinsidae</taxon>
        <taxon>Perkinsus</taxon>
    </lineage>
</organism>